<dbReference type="RefSeq" id="WP_122915063.1">
    <property type="nucleotide sequence ID" value="NZ_RHHT01000056.1"/>
</dbReference>
<accession>A0A3M8CCS1</accession>
<organism evidence="1 2">
    <name type="scientific">Brevibacillus panacihumi</name>
    <dbReference type="NCBI Taxonomy" id="497735"/>
    <lineage>
        <taxon>Bacteria</taxon>
        <taxon>Bacillati</taxon>
        <taxon>Bacillota</taxon>
        <taxon>Bacilli</taxon>
        <taxon>Bacillales</taxon>
        <taxon>Paenibacillaceae</taxon>
        <taxon>Brevibacillus</taxon>
    </lineage>
</organism>
<sequence>MKAEKAFYYTVDKRNVDEYKNMLDLMKIPYEVEAPIALLQEGADMYRIVFPNLPARLYGMVSKLFQRDAIPYDQA</sequence>
<evidence type="ECO:0000313" key="2">
    <source>
        <dbReference type="Proteomes" id="UP000281915"/>
    </source>
</evidence>
<dbReference type="EMBL" id="RHHT01000056">
    <property type="protein sequence ID" value="RNB73271.1"/>
    <property type="molecule type" value="Genomic_DNA"/>
</dbReference>
<reference evidence="1 2" key="1">
    <citation type="submission" date="2018-10" db="EMBL/GenBank/DDBJ databases">
        <title>Phylogenomics of Brevibacillus.</title>
        <authorList>
            <person name="Dunlap C."/>
        </authorList>
    </citation>
    <scope>NUCLEOTIDE SEQUENCE [LARGE SCALE GENOMIC DNA]</scope>
    <source>
        <strain evidence="1 2">JCM 15085</strain>
    </source>
</reference>
<protein>
    <submittedName>
        <fullName evidence="1">Uncharacterized protein</fullName>
    </submittedName>
</protein>
<proteinExistence type="predicted"/>
<comment type="caution">
    <text evidence="1">The sequence shown here is derived from an EMBL/GenBank/DDBJ whole genome shotgun (WGS) entry which is preliminary data.</text>
</comment>
<name>A0A3M8CCS1_9BACL</name>
<evidence type="ECO:0000313" key="1">
    <source>
        <dbReference type="EMBL" id="RNB73271.1"/>
    </source>
</evidence>
<dbReference type="Proteomes" id="UP000281915">
    <property type="component" value="Unassembled WGS sequence"/>
</dbReference>
<gene>
    <name evidence="1" type="ORF">EDM58_21025</name>
</gene>
<dbReference type="AlphaFoldDB" id="A0A3M8CCS1"/>